<evidence type="ECO:0000256" key="1">
    <source>
        <dbReference type="ARBA" id="ARBA00010021"/>
    </source>
</evidence>
<keyword evidence="4" id="KW-1185">Reference proteome</keyword>
<evidence type="ECO:0000259" key="2">
    <source>
        <dbReference type="Pfam" id="PF01977"/>
    </source>
</evidence>
<feature type="domain" description="3-octaprenyl-4-hydroxybenzoate carboxy-lyase-like Rift-related" evidence="2">
    <location>
        <begin position="122"/>
        <end position="312"/>
    </location>
</feature>
<dbReference type="InterPro" id="IPR048304">
    <property type="entry name" value="UbiD_Rift_dom"/>
</dbReference>
<dbReference type="GO" id="GO:0046281">
    <property type="term" value="P:cinnamic acid catabolic process"/>
    <property type="evidence" value="ECO:0007669"/>
    <property type="project" value="TreeGrafter"/>
</dbReference>
<dbReference type="Pfam" id="PF01977">
    <property type="entry name" value="UbiD"/>
    <property type="match status" value="1"/>
</dbReference>
<proteinExistence type="inferred from homology"/>
<dbReference type="GO" id="GO:0033494">
    <property type="term" value="P:ferulate metabolic process"/>
    <property type="evidence" value="ECO:0007669"/>
    <property type="project" value="TreeGrafter"/>
</dbReference>
<dbReference type="AlphaFoldDB" id="A0A656YVF1"/>
<name>A0A656YVF1_9EURY</name>
<dbReference type="GO" id="GO:0005737">
    <property type="term" value="C:cytoplasm"/>
    <property type="evidence" value="ECO:0007669"/>
    <property type="project" value="TreeGrafter"/>
</dbReference>
<dbReference type="PANTHER" id="PTHR30108">
    <property type="entry name" value="3-OCTAPRENYL-4-HYDROXYBENZOATE CARBOXY-LYASE-RELATED"/>
    <property type="match status" value="1"/>
</dbReference>
<comment type="similarity">
    <text evidence="1">Belongs to the UbiD family.</text>
</comment>
<reference evidence="3 4" key="1">
    <citation type="journal article" date="2016" name="Sci. Rep.">
        <title>Metabolic traits of an uncultured archaeal lineage -MSBL1- from brine pools of the Red Sea.</title>
        <authorList>
            <person name="Mwirichia R."/>
            <person name="Alam I."/>
            <person name="Rashid M."/>
            <person name="Vinu M."/>
            <person name="Ba-Alawi W."/>
            <person name="Anthony Kamau A."/>
            <person name="Kamanda Ngugi D."/>
            <person name="Goker M."/>
            <person name="Klenk H.P."/>
            <person name="Bajic V."/>
            <person name="Stingl U."/>
        </authorList>
    </citation>
    <scope>NUCLEOTIDE SEQUENCE [LARGE SCALE GENOMIC DNA]</scope>
    <source>
        <strain evidence="3">SCGC-AAA259J03</strain>
    </source>
</reference>
<evidence type="ECO:0000313" key="4">
    <source>
        <dbReference type="Proteomes" id="UP000070257"/>
    </source>
</evidence>
<comment type="caution">
    <text evidence="3">The sequence shown here is derived from an EMBL/GenBank/DDBJ whole genome shotgun (WGS) entry which is preliminary data.</text>
</comment>
<dbReference type="EMBL" id="LHXT01000117">
    <property type="protein sequence ID" value="KXA96243.1"/>
    <property type="molecule type" value="Genomic_DNA"/>
</dbReference>
<dbReference type="GO" id="GO:0016831">
    <property type="term" value="F:carboxy-lyase activity"/>
    <property type="evidence" value="ECO:0007669"/>
    <property type="project" value="InterPro"/>
</dbReference>
<evidence type="ECO:0000313" key="3">
    <source>
        <dbReference type="EMBL" id="KXA96243.1"/>
    </source>
</evidence>
<dbReference type="Proteomes" id="UP000070257">
    <property type="component" value="Unassembled WGS sequence"/>
</dbReference>
<dbReference type="PANTHER" id="PTHR30108:SF17">
    <property type="entry name" value="FERULIC ACID DECARBOXYLASE 1"/>
    <property type="match status" value="1"/>
</dbReference>
<organism evidence="3 4">
    <name type="scientific">candidate division MSBL1 archaeon SCGC-AAA259J03</name>
    <dbReference type="NCBI Taxonomy" id="1698269"/>
    <lineage>
        <taxon>Archaea</taxon>
        <taxon>Methanobacteriati</taxon>
        <taxon>Methanobacteriota</taxon>
        <taxon>candidate division MSBL1</taxon>
    </lineage>
</organism>
<gene>
    <name evidence="3" type="ORF">AKJ39_04880</name>
</gene>
<protein>
    <recommendedName>
        <fullName evidence="2">3-octaprenyl-4-hydroxybenzoate carboxy-lyase-like Rift-related domain-containing protein</fullName>
    </recommendedName>
</protein>
<dbReference type="SUPFAM" id="SSF50475">
    <property type="entry name" value="FMN-binding split barrel"/>
    <property type="match status" value="1"/>
</dbReference>
<accession>A0A656YVF1</accession>
<dbReference type="InterPro" id="IPR002830">
    <property type="entry name" value="UbiD"/>
</dbReference>
<sequence length="504" mass="57375">MKGGKKVDLREYIKSLQLIDELWVVENAVNAGFNASAAVARAMEEDGKGLLLEEIREFPNFSFVGGIFSRPSLWLHPKKKYPDREAWSKYASILQASEDISLTELLNEIQTRKGEKIFANEVNTGPCEEVTISQEELDLTNIPIPKPTQYDEREYLPSAVLILQDPETGDTKWIETRIIRFDKRRFILPVSGNPKMAGIYSKYAEKEEDIPSTLLIGPEPAVTIVAKMGVPTGMAGIAGSLQKKPVELMEGKKNELMIPVNTEVVIEGVIKTYEMEEKGTHQGFFRKHESEKEPVFEAKYIMRRENPIIPIDVPPLKMSDQMVLTSLIHSQELLEAINGLYSHNPAVWVHVPPELRLGIGLVAAKVDYPGQMGELGKLMLGNSPYITFAGVLDEEEYDGCIVEALNSCFRKTSPDKWEFLSEMRTPESMRIKSSQKTSTRVYLKGAFDPTWKDEWISQRISFEDNIPFDIQKKVVEKWKEWEFAKDPIWRKDYAKKVREVGVKE</sequence>